<organism evidence="5 6">
    <name type="scientific">Arcicella rosea</name>
    <dbReference type="NCBI Taxonomy" id="502909"/>
    <lineage>
        <taxon>Bacteria</taxon>
        <taxon>Pseudomonadati</taxon>
        <taxon>Bacteroidota</taxon>
        <taxon>Cytophagia</taxon>
        <taxon>Cytophagales</taxon>
        <taxon>Flectobacillaceae</taxon>
        <taxon>Arcicella</taxon>
    </lineage>
</organism>
<comment type="subunit">
    <text evidence="2">Homotetramer.</text>
</comment>
<accession>A0A841EV84</accession>
<sequence length="156" mass="17046">MAGVNKVILLGRLGSDPEVRSLPSGSKVTTFSIATSEAYNNKDGQRVEQTEWHRIELWDNLANIAEQYLHKGDSVYVEGKIRTEEYTDKDNIVRKAVKIRGTSMTLVGGRANNEGGAESGAAIPTQQQRPAPVRTATPAPEFNNNADSDDSDDLPF</sequence>
<dbReference type="AlphaFoldDB" id="A0A841EV84"/>
<dbReference type="Proteomes" id="UP000524404">
    <property type="component" value="Unassembled WGS sequence"/>
</dbReference>
<evidence type="ECO:0000256" key="4">
    <source>
        <dbReference type="SAM" id="MobiDB-lite"/>
    </source>
</evidence>
<dbReference type="Pfam" id="PF00436">
    <property type="entry name" value="SSB"/>
    <property type="match status" value="1"/>
</dbReference>
<dbReference type="PANTHER" id="PTHR10302">
    <property type="entry name" value="SINGLE-STRANDED DNA-BINDING PROTEIN"/>
    <property type="match status" value="1"/>
</dbReference>
<evidence type="ECO:0000256" key="3">
    <source>
        <dbReference type="PIRNR" id="PIRNR002070"/>
    </source>
</evidence>
<evidence type="ECO:0000256" key="1">
    <source>
        <dbReference type="ARBA" id="ARBA00023125"/>
    </source>
</evidence>
<dbReference type="PROSITE" id="PS50935">
    <property type="entry name" value="SSB"/>
    <property type="match status" value="1"/>
</dbReference>
<keyword evidence="1 2" id="KW-0238">DNA-binding</keyword>
<dbReference type="PIRSF" id="PIRSF002070">
    <property type="entry name" value="SSB"/>
    <property type="match status" value="1"/>
</dbReference>
<comment type="caution">
    <text evidence="5">The sequence shown here is derived from an EMBL/GenBank/DDBJ whole genome shotgun (WGS) entry which is preliminary data.</text>
</comment>
<dbReference type="CDD" id="cd04496">
    <property type="entry name" value="SSB_OBF"/>
    <property type="match status" value="1"/>
</dbReference>
<feature type="compositionally biased region" description="Low complexity" evidence="4">
    <location>
        <begin position="108"/>
        <end position="122"/>
    </location>
</feature>
<evidence type="ECO:0000313" key="6">
    <source>
        <dbReference type="Proteomes" id="UP000524404"/>
    </source>
</evidence>
<feature type="compositionally biased region" description="Acidic residues" evidence="4">
    <location>
        <begin position="147"/>
        <end position="156"/>
    </location>
</feature>
<reference evidence="5 6" key="1">
    <citation type="submission" date="2020-08" db="EMBL/GenBank/DDBJ databases">
        <title>Functional genomics of gut bacteria from endangered species of beetles.</title>
        <authorList>
            <person name="Carlos-Shanley C."/>
        </authorList>
    </citation>
    <scope>NUCLEOTIDE SEQUENCE [LARGE SCALE GENOMIC DNA]</scope>
    <source>
        <strain evidence="5 6">S00070</strain>
    </source>
</reference>
<name>A0A841EV84_9BACT</name>
<dbReference type="InterPro" id="IPR000424">
    <property type="entry name" value="Primosome_PriB/ssb"/>
</dbReference>
<protein>
    <recommendedName>
        <fullName evidence="2 3">Single-stranded DNA-binding protein</fullName>
        <shortName evidence="2">SSB</shortName>
    </recommendedName>
</protein>
<dbReference type="Gene3D" id="2.40.50.140">
    <property type="entry name" value="Nucleic acid-binding proteins"/>
    <property type="match status" value="1"/>
</dbReference>
<proteinExistence type="inferred from homology"/>
<dbReference type="InterPro" id="IPR011344">
    <property type="entry name" value="ssDNA-bd"/>
</dbReference>
<evidence type="ECO:0000256" key="2">
    <source>
        <dbReference type="HAMAP-Rule" id="MF_00984"/>
    </source>
</evidence>
<keyword evidence="6" id="KW-1185">Reference proteome</keyword>
<dbReference type="GO" id="GO:0006260">
    <property type="term" value="P:DNA replication"/>
    <property type="evidence" value="ECO:0007669"/>
    <property type="project" value="InterPro"/>
</dbReference>
<feature type="compositionally biased region" description="Low complexity" evidence="4">
    <location>
        <begin position="129"/>
        <end position="140"/>
    </location>
</feature>
<dbReference type="HAMAP" id="MF_00984">
    <property type="entry name" value="SSB"/>
    <property type="match status" value="1"/>
</dbReference>
<dbReference type="GO" id="GO:0009295">
    <property type="term" value="C:nucleoid"/>
    <property type="evidence" value="ECO:0007669"/>
    <property type="project" value="TreeGrafter"/>
</dbReference>
<dbReference type="SUPFAM" id="SSF50249">
    <property type="entry name" value="Nucleic acid-binding proteins"/>
    <property type="match status" value="1"/>
</dbReference>
<dbReference type="PANTHER" id="PTHR10302:SF27">
    <property type="entry name" value="SINGLE-STRANDED DNA-BINDING PROTEIN"/>
    <property type="match status" value="1"/>
</dbReference>
<feature type="region of interest" description="Disordered" evidence="4">
    <location>
        <begin position="106"/>
        <end position="156"/>
    </location>
</feature>
<evidence type="ECO:0000313" key="5">
    <source>
        <dbReference type="EMBL" id="MBB6004210.1"/>
    </source>
</evidence>
<dbReference type="InterPro" id="IPR012340">
    <property type="entry name" value="NA-bd_OB-fold"/>
</dbReference>
<dbReference type="GO" id="GO:0003697">
    <property type="term" value="F:single-stranded DNA binding"/>
    <property type="evidence" value="ECO:0007669"/>
    <property type="project" value="UniProtKB-UniRule"/>
</dbReference>
<gene>
    <name evidence="5" type="ORF">HNP25_002873</name>
</gene>
<dbReference type="RefSeq" id="WP_184135072.1">
    <property type="nucleotide sequence ID" value="NZ_JACHKT010000020.1"/>
</dbReference>
<dbReference type="EMBL" id="JACHKT010000020">
    <property type="protein sequence ID" value="MBB6004210.1"/>
    <property type="molecule type" value="Genomic_DNA"/>
</dbReference>
<dbReference type="NCBIfam" id="TIGR00621">
    <property type="entry name" value="ssb"/>
    <property type="match status" value="1"/>
</dbReference>
<comment type="caution">
    <text evidence="2">Lacks conserved residue(s) required for the propagation of feature annotation.</text>
</comment>